<dbReference type="OrthoDB" id="5627at2759"/>
<dbReference type="Pfam" id="PF07052">
    <property type="entry name" value="Hep_59"/>
    <property type="match status" value="1"/>
</dbReference>
<feature type="compositionally biased region" description="Acidic residues" evidence="1">
    <location>
        <begin position="119"/>
        <end position="137"/>
    </location>
</feature>
<feature type="compositionally biased region" description="Basic and acidic residues" evidence="1">
    <location>
        <begin position="204"/>
        <end position="225"/>
    </location>
</feature>
<dbReference type="InterPro" id="IPR010756">
    <property type="entry name" value="Tls1-like"/>
</dbReference>
<name>A0A9P4YVU8_9HYPO</name>
<accession>A0A9P4YVU8</accession>
<evidence type="ECO:0000313" key="3">
    <source>
        <dbReference type="Proteomes" id="UP000749293"/>
    </source>
</evidence>
<sequence length="322" mass="35722">MEPVRFRPAQRAVASDYFPENDDESDGNRDQDNDTSTQTAAIAKARRRARFQGVAFRAGGGGGGASSNQSSSSSALVKPETQVLMGIDDRFTKQTGLISDINDRHMNEYIESRLRKAEPDDDDDDDNDYDYDDDATEGDVAAAAATRYLQSQPSTKSAQPLVQGKLMEVEVPRQSQGNGQGRQVPTDSDAAPSTKHGKARKRRGSDDIKRDKMVEEFLHENRLDVYDVPEPQTTSTGVDGEADERLSRQFRQQFQEEMARRRERKRLAIQSYRKKPAGKGGLHGGISKPIQVLRGPKLGGSRNSRAAVRNALLEQAREKAKR</sequence>
<evidence type="ECO:0000313" key="2">
    <source>
        <dbReference type="EMBL" id="KAF4124041.1"/>
    </source>
</evidence>
<dbReference type="AlphaFoldDB" id="A0A9P4YVU8"/>
<feature type="compositionally biased region" description="Low complexity" evidence="1">
    <location>
        <begin position="66"/>
        <end position="75"/>
    </location>
</feature>
<keyword evidence="3" id="KW-1185">Reference proteome</keyword>
<proteinExistence type="predicted"/>
<reference evidence="2" key="1">
    <citation type="submission" date="2020-03" db="EMBL/GenBank/DDBJ databases">
        <title>Site-based positive gene gene selection in Geosmithia morbida across the United States reveals a broad range of putative effectors and factors for local host and environmental adapation.</title>
        <authorList>
            <person name="Onufrak A."/>
            <person name="Murdoch R.W."/>
            <person name="Gazis R."/>
            <person name="Huff M."/>
            <person name="Staton M."/>
            <person name="Klingeman W."/>
            <person name="Hadziabdic D."/>
        </authorList>
    </citation>
    <scope>NUCLEOTIDE SEQUENCE</scope>
    <source>
        <strain evidence="2">1262</strain>
    </source>
</reference>
<dbReference type="Proteomes" id="UP000749293">
    <property type="component" value="Unassembled WGS sequence"/>
</dbReference>
<protein>
    <submittedName>
        <fullName evidence="2">Uncharacterized protein</fullName>
    </submittedName>
</protein>
<dbReference type="EMBL" id="JAANYQ010000005">
    <property type="protein sequence ID" value="KAF4124041.1"/>
    <property type="molecule type" value="Genomic_DNA"/>
</dbReference>
<feature type="region of interest" description="Disordered" evidence="1">
    <location>
        <begin position="271"/>
        <end position="306"/>
    </location>
</feature>
<feature type="region of interest" description="Disordered" evidence="1">
    <location>
        <begin position="1"/>
        <end position="77"/>
    </location>
</feature>
<dbReference type="GeneID" id="55971982"/>
<feature type="region of interest" description="Disordered" evidence="1">
    <location>
        <begin position="110"/>
        <end position="244"/>
    </location>
</feature>
<comment type="caution">
    <text evidence="2">The sequence shown here is derived from an EMBL/GenBank/DDBJ whole genome shotgun (WGS) entry which is preliminary data.</text>
</comment>
<gene>
    <name evidence="2" type="ORF">GMORB2_5757</name>
</gene>
<dbReference type="RefSeq" id="XP_035322693.1">
    <property type="nucleotide sequence ID" value="XM_035467727.1"/>
</dbReference>
<feature type="compositionally biased region" description="Polar residues" evidence="1">
    <location>
        <begin position="148"/>
        <end position="160"/>
    </location>
</feature>
<evidence type="ECO:0000256" key="1">
    <source>
        <dbReference type="SAM" id="MobiDB-lite"/>
    </source>
</evidence>
<feature type="compositionally biased region" description="Polar residues" evidence="1">
    <location>
        <begin position="173"/>
        <end position="186"/>
    </location>
</feature>
<organism evidence="2 3">
    <name type="scientific">Geosmithia morbida</name>
    <dbReference type="NCBI Taxonomy" id="1094350"/>
    <lineage>
        <taxon>Eukaryota</taxon>
        <taxon>Fungi</taxon>
        <taxon>Dikarya</taxon>
        <taxon>Ascomycota</taxon>
        <taxon>Pezizomycotina</taxon>
        <taxon>Sordariomycetes</taxon>
        <taxon>Hypocreomycetidae</taxon>
        <taxon>Hypocreales</taxon>
        <taxon>Bionectriaceae</taxon>
        <taxon>Geosmithia</taxon>
    </lineage>
</organism>